<protein>
    <recommendedName>
        <fullName evidence="1">FAD dependent oxidoreductase domain-containing protein</fullName>
    </recommendedName>
</protein>
<dbReference type="InterPro" id="IPR006076">
    <property type="entry name" value="FAD-dep_OxRdtase"/>
</dbReference>
<dbReference type="InterPro" id="IPR036188">
    <property type="entry name" value="FAD/NAD-bd_sf"/>
</dbReference>
<evidence type="ECO:0000313" key="2">
    <source>
        <dbReference type="EMBL" id="CRK49067.1"/>
    </source>
</evidence>
<gene>
    <name evidence="2" type="ORF">BN1723_008359</name>
</gene>
<feature type="domain" description="FAD dependent oxidoreductase" evidence="1">
    <location>
        <begin position="46"/>
        <end position="227"/>
    </location>
</feature>
<evidence type="ECO:0000259" key="1">
    <source>
        <dbReference type="Pfam" id="PF01266"/>
    </source>
</evidence>
<reference evidence="3" key="1">
    <citation type="submission" date="2015-05" db="EMBL/GenBank/DDBJ databases">
        <authorList>
            <person name="Fogelqvist Johan"/>
        </authorList>
    </citation>
    <scope>NUCLEOTIDE SEQUENCE [LARGE SCALE GENOMIC DNA]</scope>
</reference>
<sequence length="421" mass="45464">MLSTTSLRNSGNNIDFISQPGKGVVRLGTVSIMVALLSVEPLSFGIVGGGFYGCHIATSLRTLGFEVKVFEQHTRLLHEASGNNQFRLHMGFHYARHSDTRIQSRDGFLRFLERYPGLSRSVPCNTYAVASRESLLDYGTYRAVMASSGVEFTEGAPMGVELANVAGVVRTGERVLLLAKARAHFAAELAGVLALGQAVSSIVDTGAGVFIDGERFDYGVDATWGHLARPPGIEVVYEPTLLLYYEGPVDFPAVTLVDGPLCSVYPTEEPGLFTLSSVPHTPLGQFLCPHEARAARDRVAGAPEVIAAKRALMEEQVARYVPSFAKTFRYVGPQLAIKTKPCGAWDDRSCQVVRRGRMLSVLSGKIDTVFFAMERIVALVEEAQAAAGLEDAVSSLRADIALINVRAGVNGADEGGRRERL</sequence>
<organism evidence="2 3">
    <name type="scientific">Verticillium longisporum</name>
    <name type="common">Verticillium dahliae var. longisporum</name>
    <dbReference type="NCBI Taxonomy" id="100787"/>
    <lineage>
        <taxon>Eukaryota</taxon>
        <taxon>Fungi</taxon>
        <taxon>Dikarya</taxon>
        <taxon>Ascomycota</taxon>
        <taxon>Pezizomycotina</taxon>
        <taxon>Sordariomycetes</taxon>
        <taxon>Hypocreomycetidae</taxon>
        <taxon>Glomerellales</taxon>
        <taxon>Plectosphaerellaceae</taxon>
        <taxon>Verticillium</taxon>
    </lineage>
</organism>
<dbReference type="EMBL" id="CVQI01038272">
    <property type="protein sequence ID" value="CRK49067.1"/>
    <property type="molecule type" value="Genomic_DNA"/>
</dbReference>
<name>A0A0G4NRF3_VERLO</name>
<dbReference type="Gene3D" id="3.50.50.60">
    <property type="entry name" value="FAD/NAD(P)-binding domain"/>
    <property type="match status" value="1"/>
</dbReference>
<dbReference type="AlphaFoldDB" id="A0A0G4NRF3"/>
<dbReference type="Proteomes" id="UP000045706">
    <property type="component" value="Unassembled WGS sequence"/>
</dbReference>
<dbReference type="SUPFAM" id="SSF51905">
    <property type="entry name" value="FAD/NAD(P)-binding domain"/>
    <property type="match status" value="1"/>
</dbReference>
<evidence type="ECO:0000313" key="3">
    <source>
        <dbReference type="Proteomes" id="UP000045706"/>
    </source>
</evidence>
<dbReference type="Pfam" id="PF01266">
    <property type="entry name" value="DAO"/>
    <property type="match status" value="1"/>
</dbReference>
<accession>A0A0G4NRF3</accession>
<proteinExistence type="predicted"/>